<accession>A0A562HZS5</accession>
<protein>
    <recommendedName>
        <fullName evidence="3">Strictosidine synthase</fullName>
    </recommendedName>
</protein>
<dbReference type="SUPFAM" id="SSF63829">
    <property type="entry name" value="Calcium-dependent phosphotriesterase"/>
    <property type="match status" value="1"/>
</dbReference>
<dbReference type="Gene3D" id="2.120.10.30">
    <property type="entry name" value="TolB, C-terminal domain"/>
    <property type="match status" value="1"/>
</dbReference>
<gene>
    <name evidence="1" type="ORF">LX59_02992</name>
</gene>
<sequence>MRALIKINISLALLLTISTATFFAWQHFYPVTPHSGWSYQERLTDIQSPGAILLDSQKNIIVTEELTKSRGKIWKINPEGLRQLLVDNLSKPDGLALYNEGIVFSQEAGPFPVNLLRDGKIEPLFNGTNVQTLTVEGEYLYAIEDRKGYQGRLLQYHAKTNSLNILRDNLDEAEALVICPDGQRFYTEKDRGLVKKFSEDGQDSIYLQGLHQPGSLFCDAQGLWVSEDRNHRARLLLRKPNGELQTILSFLKSPQVLHPIAPGHYLLAEGGRDRILELKQLD</sequence>
<evidence type="ECO:0000313" key="2">
    <source>
        <dbReference type="Proteomes" id="UP000319627"/>
    </source>
</evidence>
<dbReference type="InterPro" id="IPR011042">
    <property type="entry name" value="6-blade_b-propeller_TolB-like"/>
</dbReference>
<keyword evidence="2" id="KW-1185">Reference proteome</keyword>
<dbReference type="RefSeq" id="WP_246118781.1">
    <property type="nucleotide sequence ID" value="NZ_VLKG01000016.1"/>
</dbReference>
<dbReference type="Proteomes" id="UP000319627">
    <property type="component" value="Unassembled WGS sequence"/>
</dbReference>
<proteinExistence type="predicted"/>
<evidence type="ECO:0008006" key="3">
    <source>
        <dbReference type="Google" id="ProtNLM"/>
    </source>
</evidence>
<name>A0A562HZS5_9GAMM</name>
<dbReference type="EMBL" id="VLKG01000016">
    <property type="protein sequence ID" value="TWH63928.1"/>
    <property type="molecule type" value="Genomic_DNA"/>
</dbReference>
<dbReference type="AlphaFoldDB" id="A0A562HZS5"/>
<reference evidence="1 2" key="1">
    <citation type="submission" date="2019-07" db="EMBL/GenBank/DDBJ databases">
        <title>Genomic Encyclopedia of Type Strains, Phase I: the one thousand microbial genomes (KMG-I) project.</title>
        <authorList>
            <person name="Kyrpides N."/>
        </authorList>
    </citation>
    <scope>NUCLEOTIDE SEQUENCE [LARGE SCALE GENOMIC DNA]</scope>
    <source>
        <strain evidence="1 2">DSM 375</strain>
    </source>
</reference>
<comment type="caution">
    <text evidence="1">The sequence shown here is derived from an EMBL/GenBank/DDBJ whole genome shotgun (WGS) entry which is preliminary data.</text>
</comment>
<organism evidence="1 2">
    <name type="scientific">Azomonas agilis</name>
    <dbReference type="NCBI Taxonomy" id="116849"/>
    <lineage>
        <taxon>Bacteria</taxon>
        <taxon>Pseudomonadati</taxon>
        <taxon>Pseudomonadota</taxon>
        <taxon>Gammaproteobacteria</taxon>
        <taxon>Pseudomonadales</taxon>
        <taxon>Pseudomonadaceae</taxon>
        <taxon>Azomonas</taxon>
    </lineage>
</organism>
<evidence type="ECO:0000313" key="1">
    <source>
        <dbReference type="EMBL" id="TWH63928.1"/>
    </source>
</evidence>